<protein>
    <submittedName>
        <fullName evidence="11">Biotin carboxylase N-terminal domain-containing protein</fullName>
    </submittedName>
</protein>
<dbReference type="Pfam" id="PF02786">
    <property type="entry name" value="CPSase_L_D2"/>
    <property type="match status" value="1"/>
</dbReference>
<dbReference type="Gene3D" id="2.40.50.100">
    <property type="match status" value="1"/>
</dbReference>
<dbReference type="SMART" id="SM00878">
    <property type="entry name" value="Biotin_carb_C"/>
    <property type="match status" value="1"/>
</dbReference>
<comment type="caution">
    <text evidence="11">The sequence shown here is derived from an EMBL/GenBank/DDBJ whole genome shotgun (WGS) entry which is preliminary data.</text>
</comment>
<dbReference type="PROSITE" id="PS50975">
    <property type="entry name" value="ATP_GRASP"/>
    <property type="match status" value="1"/>
</dbReference>
<organism evidence="11 12">
    <name type="scientific">Actinomycetospora termitidis</name>
    <dbReference type="NCBI Taxonomy" id="3053470"/>
    <lineage>
        <taxon>Bacteria</taxon>
        <taxon>Bacillati</taxon>
        <taxon>Actinomycetota</taxon>
        <taxon>Actinomycetes</taxon>
        <taxon>Pseudonocardiales</taxon>
        <taxon>Pseudonocardiaceae</taxon>
        <taxon>Actinomycetospora</taxon>
    </lineage>
</organism>
<evidence type="ECO:0000256" key="6">
    <source>
        <dbReference type="PROSITE-ProRule" id="PRU00409"/>
    </source>
</evidence>
<evidence type="ECO:0000259" key="8">
    <source>
        <dbReference type="PROSITE" id="PS50968"/>
    </source>
</evidence>
<evidence type="ECO:0000256" key="1">
    <source>
        <dbReference type="ARBA" id="ARBA00001953"/>
    </source>
</evidence>
<evidence type="ECO:0000313" key="12">
    <source>
        <dbReference type="Proteomes" id="UP001231924"/>
    </source>
</evidence>
<keyword evidence="12" id="KW-1185">Reference proteome</keyword>
<feature type="domain" description="Biotin carboxylation" evidence="10">
    <location>
        <begin position="1"/>
        <end position="451"/>
    </location>
</feature>
<dbReference type="SUPFAM" id="SSF52440">
    <property type="entry name" value="PreATP-grasp domain"/>
    <property type="match status" value="1"/>
</dbReference>
<comment type="cofactor">
    <cofactor evidence="1">
        <name>biotin</name>
        <dbReference type="ChEBI" id="CHEBI:57586"/>
    </cofactor>
</comment>
<dbReference type="Gene3D" id="3.30.470.20">
    <property type="entry name" value="ATP-grasp fold, B domain"/>
    <property type="match status" value="1"/>
</dbReference>
<feature type="region of interest" description="Disordered" evidence="7">
    <location>
        <begin position="458"/>
        <end position="477"/>
    </location>
</feature>
<dbReference type="PROSITE" id="PS50968">
    <property type="entry name" value="BIOTINYL_LIPOYL"/>
    <property type="match status" value="1"/>
</dbReference>
<dbReference type="PANTHER" id="PTHR18866">
    <property type="entry name" value="CARBOXYLASE:PYRUVATE/ACETYL-COA/PROPIONYL-COA CARBOXYLASE"/>
    <property type="match status" value="1"/>
</dbReference>
<dbReference type="InterPro" id="IPR016185">
    <property type="entry name" value="PreATP-grasp_dom_sf"/>
</dbReference>
<evidence type="ECO:0000256" key="5">
    <source>
        <dbReference type="ARBA" id="ARBA00023267"/>
    </source>
</evidence>
<dbReference type="InterPro" id="IPR011053">
    <property type="entry name" value="Single_hybrid_motif"/>
</dbReference>
<dbReference type="InterPro" id="IPR005481">
    <property type="entry name" value="BC-like_N"/>
</dbReference>
<feature type="domain" description="Lipoyl-binding" evidence="8">
    <location>
        <begin position="507"/>
        <end position="584"/>
    </location>
</feature>
<feature type="compositionally biased region" description="Low complexity" evidence="7">
    <location>
        <begin position="490"/>
        <end position="499"/>
    </location>
</feature>
<name>A0ABT7M9Q1_9PSEU</name>
<keyword evidence="4 6" id="KW-0067">ATP-binding</keyword>
<evidence type="ECO:0000256" key="4">
    <source>
        <dbReference type="ARBA" id="ARBA00022840"/>
    </source>
</evidence>
<dbReference type="InterPro" id="IPR050856">
    <property type="entry name" value="Biotin_carboxylase_complex"/>
</dbReference>
<dbReference type="PROSITE" id="PS00866">
    <property type="entry name" value="CPSASE_1"/>
    <property type="match status" value="1"/>
</dbReference>
<gene>
    <name evidence="11" type="ORF">QRT03_15660</name>
</gene>
<dbReference type="InterPro" id="IPR005482">
    <property type="entry name" value="Biotin_COase_C"/>
</dbReference>
<keyword evidence="2" id="KW-0436">Ligase</keyword>
<dbReference type="PROSITE" id="PS00188">
    <property type="entry name" value="BIOTIN"/>
    <property type="match status" value="1"/>
</dbReference>
<evidence type="ECO:0000313" key="11">
    <source>
        <dbReference type="EMBL" id="MDL5157403.1"/>
    </source>
</evidence>
<feature type="domain" description="ATP-grasp" evidence="9">
    <location>
        <begin position="120"/>
        <end position="319"/>
    </location>
</feature>
<dbReference type="InterPro" id="IPR005479">
    <property type="entry name" value="CPAse_ATP-bd"/>
</dbReference>
<dbReference type="EMBL" id="JASVWF010000003">
    <property type="protein sequence ID" value="MDL5157403.1"/>
    <property type="molecule type" value="Genomic_DNA"/>
</dbReference>
<keyword evidence="3 6" id="KW-0547">Nucleotide-binding</keyword>
<dbReference type="SUPFAM" id="SSF56059">
    <property type="entry name" value="Glutathione synthetase ATP-binding domain-like"/>
    <property type="match status" value="1"/>
</dbReference>
<evidence type="ECO:0000256" key="2">
    <source>
        <dbReference type="ARBA" id="ARBA00022598"/>
    </source>
</evidence>
<dbReference type="InterPro" id="IPR001882">
    <property type="entry name" value="Biotin_BS"/>
</dbReference>
<dbReference type="Proteomes" id="UP001231924">
    <property type="component" value="Unassembled WGS sequence"/>
</dbReference>
<dbReference type="Pfam" id="PF00289">
    <property type="entry name" value="Biotin_carb_N"/>
    <property type="match status" value="1"/>
</dbReference>
<dbReference type="InterPro" id="IPR011054">
    <property type="entry name" value="Rudment_hybrid_motif"/>
</dbReference>
<dbReference type="InterPro" id="IPR000089">
    <property type="entry name" value="Biotin_lipoyl"/>
</dbReference>
<keyword evidence="5" id="KW-0092">Biotin</keyword>
<sequence>MRGAVLVANRGEVAVRVLRACRVLGVRGVAVYSDADARAAHVRASDVAVRIGPAPARESYLDGARLVGVAREQGVAWVHPGYGLLSEDARFASAVLDAGLGWVGPPPEVIAQLGDKVAARAAAREVGVPVLDGTDAPVDATTPGLADLAAAIGFPVLVKAAHGGGGRGMRVVRRPAELDDALAAAGREAAASAGRSEVFLERLVEHARHVEVQVLADDHGAVAVLGDRDCTVQRRHQKLLEEAPAPDLPDALRAAMHDDARRLVRSVGYRGAGTVEFLLDPAAGRTVFLEMNTRLQVEHGVTEMVTGVDLVAAQLRIAAGEPLAGVLGLDGDVPVRGHAVEARITAEDPAADFRPSPGHLTALTLPSGPFVRCDVGYAAGDDVPSAYDSLLGKVHAWAPDRDTARARLAAALDELVVDGVPTTGPLLREVLDRPAFAAVSHDTGSLERDWLPTTAAVQSTPPVVGTGPDDGSRTVELDTDAGPLRLRVPGRAGTGTARPTRTRTGRAVTADDTTGGGLTAPMDATVVAVPARCGVRVEVGEVLVVLEAMKMELPVRATSAGEVAAVHVTAGDGVTAGTVLVAVTG</sequence>
<evidence type="ECO:0000259" key="10">
    <source>
        <dbReference type="PROSITE" id="PS50979"/>
    </source>
</evidence>
<dbReference type="Pfam" id="PF02785">
    <property type="entry name" value="Biotin_carb_C"/>
    <property type="match status" value="1"/>
</dbReference>
<dbReference type="SUPFAM" id="SSF51230">
    <property type="entry name" value="Single hybrid motif"/>
    <property type="match status" value="1"/>
</dbReference>
<dbReference type="InterPro" id="IPR011761">
    <property type="entry name" value="ATP-grasp"/>
</dbReference>
<evidence type="ECO:0000256" key="7">
    <source>
        <dbReference type="SAM" id="MobiDB-lite"/>
    </source>
</evidence>
<dbReference type="PROSITE" id="PS50979">
    <property type="entry name" value="BC"/>
    <property type="match status" value="1"/>
</dbReference>
<dbReference type="InterPro" id="IPR011764">
    <property type="entry name" value="Biotin_carboxylation_dom"/>
</dbReference>
<dbReference type="SUPFAM" id="SSF51246">
    <property type="entry name" value="Rudiment single hybrid motif"/>
    <property type="match status" value="1"/>
</dbReference>
<evidence type="ECO:0000256" key="3">
    <source>
        <dbReference type="ARBA" id="ARBA00022741"/>
    </source>
</evidence>
<accession>A0ABT7M9Q1</accession>
<dbReference type="RefSeq" id="WP_286053831.1">
    <property type="nucleotide sequence ID" value="NZ_JASVWF010000003.1"/>
</dbReference>
<feature type="region of interest" description="Disordered" evidence="7">
    <location>
        <begin position="484"/>
        <end position="516"/>
    </location>
</feature>
<evidence type="ECO:0000259" key="9">
    <source>
        <dbReference type="PROSITE" id="PS50975"/>
    </source>
</evidence>
<reference evidence="11 12" key="1">
    <citation type="submission" date="2023-06" db="EMBL/GenBank/DDBJ databases">
        <title>Actinomycetospora Odt1-22.</title>
        <authorList>
            <person name="Supong K."/>
        </authorList>
    </citation>
    <scope>NUCLEOTIDE SEQUENCE [LARGE SCALE GENOMIC DNA]</scope>
    <source>
        <strain evidence="11 12">Odt1-22</strain>
    </source>
</reference>
<dbReference type="CDD" id="cd06850">
    <property type="entry name" value="biotinyl_domain"/>
    <property type="match status" value="1"/>
</dbReference>
<proteinExistence type="predicted"/>
<dbReference type="PANTHER" id="PTHR18866:SF126">
    <property type="entry name" value="BIOTIN CARBOXYLASE"/>
    <property type="match status" value="1"/>
</dbReference>
<dbReference type="PROSITE" id="PS00867">
    <property type="entry name" value="CPSASE_2"/>
    <property type="match status" value="1"/>
</dbReference>
<dbReference type="Pfam" id="PF00364">
    <property type="entry name" value="Biotin_lipoyl"/>
    <property type="match status" value="1"/>
</dbReference>